<accession>A0AAV6JMB0</accession>
<feature type="transmembrane region" description="Helical" evidence="3">
    <location>
        <begin position="442"/>
        <end position="464"/>
    </location>
</feature>
<name>A0AAV6JMB0_9ERIC</name>
<feature type="coiled-coil region" evidence="1">
    <location>
        <begin position="270"/>
        <end position="325"/>
    </location>
</feature>
<keyword evidence="3" id="KW-0812">Transmembrane</keyword>
<evidence type="ECO:0000313" key="5">
    <source>
        <dbReference type="Proteomes" id="UP000823749"/>
    </source>
</evidence>
<keyword evidence="1" id="KW-0175">Coiled coil</keyword>
<protein>
    <submittedName>
        <fullName evidence="4">Uncharacterized protein</fullName>
    </submittedName>
</protein>
<keyword evidence="3" id="KW-1133">Transmembrane helix</keyword>
<keyword evidence="3" id="KW-0472">Membrane</keyword>
<feature type="transmembrane region" description="Helical" evidence="3">
    <location>
        <begin position="470"/>
        <end position="490"/>
    </location>
</feature>
<organism evidence="4 5">
    <name type="scientific">Rhododendron griersonianum</name>
    <dbReference type="NCBI Taxonomy" id="479676"/>
    <lineage>
        <taxon>Eukaryota</taxon>
        <taxon>Viridiplantae</taxon>
        <taxon>Streptophyta</taxon>
        <taxon>Embryophyta</taxon>
        <taxon>Tracheophyta</taxon>
        <taxon>Spermatophyta</taxon>
        <taxon>Magnoliopsida</taxon>
        <taxon>eudicotyledons</taxon>
        <taxon>Gunneridae</taxon>
        <taxon>Pentapetalae</taxon>
        <taxon>asterids</taxon>
        <taxon>Ericales</taxon>
        <taxon>Ericaceae</taxon>
        <taxon>Ericoideae</taxon>
        <taxon>Rhodoreae</taxon>
        <taxon>Rhododendron</taxon>
    </lineage>
</organism>
<dbReference type="PANTHER" id="PTHR36073">
    <property type="match status" value="1"/>
</dbReference>
<evidence type="ECO:0000256" key="3">
    <source>
        <dbReference type="SAM" id="Phobius"/>
    </source>
</evidence>
<sequence>MMNLMALFVELADTIMILVTKPFSLLKLSCIFVMRSFCIVVYTWVELLRAAISIHVDIIRRLMIWTFALISLPVRILAALQRERLCSGDGCSKRGVVVVVTEIVWWKEDDGGGGCAEMAVVESSAKSQRRRWLRAVQVMTIVSGGIVVEWRWWWQRWSSCGGGSGDGDSGDNGGIVVVVVVAVEWWWCQQNSGGGDSGDDGGNGGDNGSGGDGGDNGVVVTSLAMVAIVVVTVAAVEWWLLCGSGGSGGGWLHGGRWKVVVEKEWLQIHLHELQIELENLVWNRKHLEERLHMAIKECRMMEAMLEEVEDEHDEAIVKIELLERQGIKEENLQLKEIQGKGRWSLPSQDDAGKGNDRDSAVAEKCISYGIQSLKSSSNGSSTIIQDVRKHKESWEDDGKTKTELLGFVRTEMKARGDTHEVRPGLISRSLYMNEVLVQQREIAILQSLFSAVLSLIVGMIIWEAEDPCTPLVVALFTVVGMSLKSVIQFFSTINNKPVSDAVALLSFNCFILGTLTYPVLPRIAHMSTPMALSFLEQSANWLGFTS</sequence>
<evidence type="ECO:0000256" key="1">
    <source>
        <dbReference type="SAM" id="Coils"/>
    </source>
</evidence>
<dbReference type="EMBL" id="JACTNZ010000007">
    <property type="protein sequence ID" value="KAG5540465.1"/>
    <property type="molecule type" value="Genomic_DNA"/>
</dbReference>
<evidence type="ECO:0000313" key="4">
    <source>
        <dbReference type="EMBL" id="KAG5540465.1"/>
    </source>
</evidence>
<feature type="region of interest" description="Disordered" evidence="2">
    <location>
        <begin position="192"/>
        <end position="213"/>
    </location>
</feature>
<dbReference type="Proteomes" id="UP000823749">
    <property type="component" value="Chromosome 7"/>
</dbReference>
<feature type="transmembrane region" description="Helical" evidence="3">
    <location>
        <begin position="132"/>
        <end position="153"/>
    </location>
</feature>
<gene>
    <name evidence="4" type="ORF">RHGRI_020618</name>
</gene>
<reference evidence="4" key="1">
    <citation type="submission" date="2020-08" db="EMBL/GenBank/DDBJ databases">
        <title>Plant Genome Project.</title>
        <authorList>
            <person name="Zhang R.-G."/>
        </authorList>
    </citation>
    <scope>NUCLEOTIDE SEQUENCE</scope>
    <source>
        <strain evidence="4">WSP0</strain>
        <tissue evidence="4">Leaf</tissue>
    </source>
</reference>
<feature type="transmembrane region" description="Helical" evidence="3">
    <location>
        <begin position="502"/>
        <end position="520"/>
    </location>
</feature>
<dbReference type="AlphaFoldDB" id="A0AAV6JMB0"/>
<feature type="transmembrane region" description="Helical" evidence="3">
    <location>
        <begin position="32"/>
        <end position="52"/>
    </location>
</feature>
<proteinExistence type="predicted"/>
<keyword evidence="5" id="KW-1185">Reference proteome</keyword>
<evidence type="ECO:0000256" key="2">
    <source>
        <dbReference type="SAM" id="MobiDB-lite"/>
    </source>
</evidence>
<comment type="caution">
    <text evidence="4">The sequence shown here is derived from an EMBL/GenBank/DDBJ whole genome shotgun (WGS) entry which is preliminary data.</text>
</comment>
<feature type="transmembrane region" description="Helical" evidence="3">
    <location>
        <begin position="218"/>
        <end position="241"/>
    </location>
</feature>
<dbReference type="PANTHER" id="PTHR36073:SF1">
    <property type="entry name" value="OS01G0962100 PROTEIN"/>
    <property type="match status" value="1"/>
</dbReference>